<dbReference type="GO" id="GO:0005506">
    <property type="term" value="F:iron ion binding"/>
    <property type="evidence" value="ECO:0007669"/>
    <property type="project" value="InterPro"/>
</dbReference>
<keyword evidence="14" id="KW-1185">Reference proteome</keyword>
<evidence type="ECO:0000313" key="13">
    <source>
        <dbReference type="EMBL" id="GMN23317.1"/>
    </source>
</evidence>
<name>A0AA87YUI4_FICCA</name>
<evidence type="ECO:0000313" key="14">
    <source>
        <dbReference type="Proteomes" id="UP001187192"/>
    </source>
</evidence>
<keyword evidence="8" id="KW-0560">Oxidoreductase</keyword>
<feature type="transmembrane region" description="Helical" evidence="12">
    <location>
        <begin position="12"/>
        <end position="30"/>
    </location>
</feature>
<evidence type="ECO:0000256" key="11">
    <source>
        <dbReference type="ARBA" id="ARBA00023136"/>
    </source>
</evidence>
<evidence type="ECO:0000256" key="6">
    <source>
        <dbReference type="ARBA" id="ARBA00022723"/>
    </source>
</evidence>
<comment type="cofactor">
    <cofactor evidence="1">
        <name>heme</name>
        <dbReference type="ChEBI" id="CHEBI:30413"/>
    </cofactor>
</comment>
<dbReference type="Gene3D" id="1.20.120.990">
    <property type="entry name" value="Glycosyltransferase family 88, C-terminal domain"/>
    <property type="match status" value="1"/>
</dbReference>
<dbReference type="Proteomes" id="UP001187192">
    <property type="component" value="Unassembled WGS sequence"/>
</dbReference>
<evidence type="ECO:0000256" key="4">
    <source>
        <dbReference type="ARBA" id="ARBA00022617"/>
    </source>
</evidence>
<gene>
    <name evidence="13" type="ORF">TIFTF001_051301</name>
</gene>
<evidence type="ECO:0000256" key="7">
    <source>
        <dbReference type="ARBA" id="ARBA00022989"/>
    </source>
</evidence>
<dbReference type="PANTHER" id="PTHR24282">
    <property type="entry name" value="CYTOCHROME P450 FAMILY MEMBER"/>
    <property type="match status" value="1"/>
</dbReference>
<dbReference type="InterPro" id="IPR001128">
    <property type="entry name" value="Cyt_P450"/>
</dbReference>
<accession>A0AA87YUI4</accession>
<keyword evidence="4" id="KW-0349">Heme</keyword>
<keyword evidence="5 12" id="KW-0812">Transmembrane</keyword>
<keyword evidence="11 12" id="KW-0472">Membrane</keyword>
<proteinExistence type="inferred from homology"/>
<evidence type="ECO:0000256" key="3">
    <source>
        <dbReference type="ARBA" id="ARBA00010617"/>
    </source>
</evidence>
<comment type="subcellular location">
    <subcellularLocation>
        <location evidence="2">Membrane</location>
        <topology evidence="2">Single-pass membrane protein</topology>
    </subcellularLocation>
</comment>
<keyword evidence="7 12" id="KW-1133">Transmembrane helix</keyword>
<feature type="non-terminal residue" evidence="13">
    <location>
        <position position="1"/>
    </location>
</feature>
<dbReference type="InterPro" id="IPR002402">
    <property type="entry name" value="Cyt_P450_E_grp-II"/>
</dbReference>
<keyword evidence="10" id="KW-0503">Monooxygenase</keyword>
<evidence type="ECO:0000256" key="5">
    <source>
        <dbReference type="ARBA" id="ARBA00022692"/>
    </source>
</evidence>
<dbReference type="Pfam" id="PF00067">
    <property type="entry name" value="p450"/>
    <property type="match status" value="1"/>
</dbReference>
<comment type="similarity">
    <text evidence="3">Belongs to the cytochrome P450 family.</text>
</comment>
<dbReference type="GO" id="GO:0016020">
    <property type="term" value="C:membrane"/>
    <property type="evidence" value="ECO:0007669"/>
    <property type="project" value="UniProtKB-SubCell"/>
</dbReference>
<reference evidence="13" key="1">
    <citation type="submission" date="2023-07" db="EMBL/GenBank/DDBJ databases">
        <title>draft genome sequence of fig (Ficus carica).</title>
        <authorList>
            <person name="Takahashi T."/>
            <person name="Nishimura K."/>
        </authorList>
    </citation>
    <scope>NUCLEOTIDE SEQUENCE</scope>
</reference>
<keyword evidence="9" id="KW-0408">Iron</keyword>
<evidence type="ECO:0000256" key="10">
    <source>
        <dbReference type="ARBA" id="ARBA00023033"/>
    </source>
</evidence>
<organism evidence="13 14">
    <name type="scientific">Ficus carica</name>
    <name type="common">Common fig</name>
    <dbReference type="NCBI Taxonomy" id="3494"/>
    <lineage>
        <taxon>Eukaryota</taxon>
        <taxon>Viridiplantae</taxon>
        <taxon>Streptophyta</taxon>
        <taxon>Embryophyta</taxon>
        <taxon>Tracheophyta</taxon>
        <taxon>Spermatophyta</taxon>
        <taxon>Magnoliopsida</taxon>
        <taxon>eudicotyledons</taxon>
        <taxon>Gunneridae</taxon>
        <taxon>Pentapetalae</taxon>
        <taxon>rosids</taxon>
        <taxon>fabids</taxon>
        <taxon>Rosales</taxon>
        <taxon>Moraceae</taxon>
        <taxon>Ficeae</taxon>
        <taxon>Ficus</taxon>
    </lineage>
</organism>
<dbReference type="GO" id="GO:0016705">
    <property type="term" value="F:oxidoreductase activity, acting on paired donors, with incorporation or reduction of molecular oxygen"/>
    <property type="evidence" value="ECO:0007669"/>
    <property type="project" value="InterPro"/>
</dbReference>
<sequence length="315" mass="36348">MEVSVLKLCSVVLAIVITTWVWRVVNWVWVRPRRIEKCLRKQGFKGNSYRLLFGDLKENFSVTKEARSKPINLSDDIATRVVPFVLRTVHTYGKDSFWWMGPTPRVNITNPDYMKDVFNKLGDFPKPHGNPLVELLATGLASYDGEKWAKHRKIINPAFHLEKLKHMLPAFHLSCTEMLSKWERSVNPEGIGEVDVWPYLQGMTGDVISRTAFGSSYEEGRRIFQLQREQAELVIKTVQTVYIPGWRFVPTKLNKRMKEIDKEVQASLKEMIKKREKAMRAGEAPKDDLLGILMESNFKEIEEHGNNKSVGMSIK</sequence>
<protein>
    <recommendedName>
        <fullName evidence="15">Cytochrome P450</fullName>
    </recommendedName>
</protein>
<evidence type="ECO:0000256" key="12">
    <source>
        <dbReference type="SAM" id="Phobius"/>
    </source>
</evidence>
<dbReference type="AlphaFoldDB" id="A0AA87YUI4"/>
<dbReference type="PRINTS" id="PR00464">
    <property type="entry name" value="EP450II"/>
</dbReference>
<dbReference type="PANTHER" id="PTHR24282:SF255">
    <property type="entry name" value="CYTOCHROME P450 72A11-RELATED"/>
    <property type="match status" value="1"/>
</dbReference>
<evidence type="ECO:0000256" key="2">
    <source>
        <dbReference type="ARBA" id="ARBA00004167"/>
    </source>
</evidence>
<evidence type="ECO:0000256" key="9">
    <source>
        <dbReference type="ARBA" id="ARBA00023004"/>
    </source>
</evidence>
<evidence type="ECO:0000256" key="1">
    <source>
        <dbReference type="ARBA" id="ARBA00001971"/>
    </source>
</evidence>
<evidence type="ECO:0008006" key="15">
    <source>
        <dbReference type="Google" id="ProtNLM"/>
    </source>
</evidence>
<dbReference type="GO" id="GO:0004497">
    <property type="term" value="F:monooxygenase activity"/>
    <property type="evidence" value="ECO:0007669"/>
    <property type="project" value="UniProtKB-KW"/>
</dbReference>
<dbReference type="InterPro" id="IPR036396">
    <property type="entry name" value="Cyt_P450_sf"/>
</dbReference>
<dbReference type="SUPFAM" id="SSF48264">
    <property type="entry name" value="Cytochrome P450"/>
    <property type="match status" value="1"/>
</dbReference>
<dbReference type="GO" id="GO:0020037">
    <property type="term" value="F:heme binding"/>
    <property type="evidence" value="ECO:0007669"/>
    <property type="project" value="InterPro"/>
</dbReference>
<keyword evidence="6" id="KW-0479">Metal-binding</keyword>
<evidence type="ECO:0000256" key="8">
    <source>
        <dbReference type="ARBA" id="ARBA00023002"/>
    </source>
</evidence>
<comment type="caution">
    <text evidence="13">The sequence shown here is derived from an EMBL/GenBank/DDBJ whole genome shotgun (WGS) entry which is preliminary data.</text>
</comment>
<dbReference type="EMBL" id="BTGU01009373">
    <property type="protein sequence ID" value="GMN23317.1"/>
    <property type="molecule type" value="Genomic_DNA"/>
</dbReference>
<dbReference type="InterPro" id="IPR050665">
    <property type="entry name" value="Cytochrome_P450_Monooxygen"/>
</dbReference>